<name>A0A923NBZ1_9FIRM</name>
<evidence type="ECO:0000313" key="2">
    <source>
        <dbReference type="EMBL" id="MBC5998634.1"/>
    </source>
</evidence>
<keyword evidence="3" id="KW-1185">Reference proteome</keyword>
<comment type="caution">
    <text evidence="2">The sequence shown here is derived from an EMBL/GenBank/DDBJ whole genome shotgun (WGS) entry which is preliminary data.</text>
</comment>
<dbReference type="Pfam" id="PF05016">
    <property type="entry name" value="ParE_toxin"/>
    <property type="match status" value="1"/>
</dbReference>
<dbReference type="InterPro" id="IPR035093">
    <property type="entry name" value="RelE/ParE_toxin_dom_sf"/>
</dbReference>
<organism evidence="2 3">
    <name type="scientific">Lentihominibacter faecis</name>
    <dbReference type="NCBI Taxonomy" id="2764712"/>
    <lineage>
        <taxon>Bacteria</taxon>
        <taxon>Bacillati</taxon>
        <taxon>Bacillota</taxon>
        <taxon>Clostridia</taxon>
        <taxon>Peptostreptococcales</taxon>
        <taxon>Anaerovoracaceae</taxon>
        <taxon>Lentihominibacter</taxon>
    </lineage>
</organism>
<reference evidence="2" key="1">
    <citation type="submission" date="2020-08" db="EMBL/GenBank/DDBJ databases">
        <authorList>
            <person name="Liu C."/>
            <person name="Sun Q."/>
        </authorList>
    </citation>
    <scope>NUCLEOTIDE SEQUENCE</scope>
    <source>
        <strain evidence="2">BX16</strain>
    </source>
</reference>
<gene>
    <name evidence="2" type="ORF">H8876_01175</name>
</gene>
<proteinExistence type="predicted"/>
<dbReference type="InterPro" id="IPR007712">
    <property type="entry name" value="RelE/ParE_toxin"/>
</dbReference>
<dbReference type="Gene3D" id="3.30.2310.20">
    <property type="entry name" value="RelE-like"/>
    <property type="match status" value="1"/>
</dbReference>
<protein>
    <submittedName>
        <fullName evidence="2">Type II toxin-antitoxin system RelE/ParE family toxin</fullName>
    </submittedName>
</protein>
<dbReference type="EMBL" id="JACRWC010000024">
    <property type="protein sequence ID" value="MBC5998634.1"/>
    <property type="molecule type" value="Genomic_DNA"/>
</dbReference>
<keyword evidence="1" id="KW-1277">Toxin-antitoxin system</keyword>
<dbReference type="NCBIfam" id="TIGR02385">
    <property type="entry name" value="RelE_StbE"/>
    <property type="match status" value="1"/>
</dbReference>
<evidence type="ECO:0000256" key="1">
    <source>
        <dbReference type="ARBA" id="ARBA00022649"/>
    </source>
</evidence>
<accession>A0A923NBZ1</accession>
<dbReference type="Proteomes" id="UP000644115">
    <property type="component" value="Unassembled WGS sequence"/>
</dbReference>
<dbReference type="RefSeq" id="WP_249286195.1">
    <property type="nucleotide sequence ID" value="NZ_JACRWC010000024.1"/>
</dbReference>
<dbReference type="AlphaFoldDB" id="A0A923NBZ1"/>
<evidence type="ECO:0000313" key="3">
    <source>
        <dbReference type="Proteomes" id="UP000644115"/>
    </source>
</evidence>
<sequence>MNNLHFSEEAQNDLLEIKTYIEEELLNPSAALATVSRITKSLRILQNHAQIGAPLSSIVDIESDYRIIVSGNYISFYRAYDSEVYIDRILYARRDYMRILFGDIIHDEY</sequence>